<dbReference type="PANTHER" id="PTHR36933">
    <property type="entry name" value="SLL0788 PROTEIN"/>
    <property type="match status" value="1"/>
</dbReference>
<accession>A0A6J7FYF8</accession>
<dbReference type="InterPro" id="IPR005183">
    <property type="entry name" value="DUF305_CopM-like"/>
</dbReference>
<proteinExistence type="predicted"/>
<organism evidence="3">
    <name type="scientific">freshwater metagenome</name>
    <dbReference type="NCBI Taxonomy" id="449393"/>
    <lineage>
        <taxon>unclassified sequences</taxon>
        <taxon>metagenomes</taxon>
        <taxon>ecological metagenomes</taxon>
    </lineage>
</organism>
<dbReference type="Pfam" id="PF03713">
    <property type="entry name" value="DUF305"/>
    <property type="match status" value="1"/>
</dbReference>
<dbReference type="PROSITE" id="PS51257">
    <property type="entry name" value="PROKAR_LIPOPROTEIN"/>
    <property type="match status" value="1"/>
</dbReference>
<evidence type="ECO:0000313" key="3">
    <source>
        <dbReference type="EMBL" id="CAB4896723.1"/>
    </source>
</evidence>
<dbReference type="PANTHER" id="PTHR36933:SF1">
    <property type="entry name" value="SLL0788 PROTEIN"/>
    <property type="match status" value="1"/>
</dbReference>
<evidence type="ECO:0000259" key="2">
    <source>
        <dbReference type="Pfam" id="PF03713"/>
    </source>
</evidence>
<sequence length="229" mass="23870">MFTFPTRTVALLSATALTAVAATGCGSDDSGSSTTTPATTASSTASAAEVDKAFVSQMIPHHQMALEMAGYAPARGQHTQIKELGKSIIASQTTEITEMKAAARRLGATVAEMPSHANGGMNHSVHGGDSMTAAAKTLGIPTDQMGMSMDMGSLAKANPFDRAFIDEMLPHHQGAIVMARAELARGKDPELKKIATAILEAQTKEIKQMNSWRTDWYGAPSPAGGVPVA</sequence>
<dbReference type="AlphaFoldDB" id="A0A6J7FYF8"/>
<evidence type="ECO:0000256" key="1">
    <source>
        <dbReference type="SAM" id="MobiDB-lite"/>
    </source>
</evidence>
<reference evidence="3" key="1">
    <citation type="submission" date="2020-05" db="EMBL/GenBank/DDBJ databases">
        <authorList>
            <person name="Chiriac C."/>
            <person name="Salcher M."/>
            <person name="Ghai R."/>
            <person name="Kavagutti S V."/>
        </authorList>
    </citation>
    <scope>NUCLEOTIDE SEQUENCE</scope>
</reference>
<protein>
    <submittedName>
        <fullName evidence="3">Unannotated protein</fullName>
    </submittedName>
</protein>
<dbReference type="Gene3D" id="1.20.1260.10">
    <property type="match status" value="1"/>
</dbReference>
<dbReference type="InterPro" id="IPR012347">
    <property type="entry name" value="Ferritin-like"/>
</dbReference>
<dbReference type="EMBL" id="CAFBMK010000011">
    <property type="protein sequence ID" value="CAB4896723.1"/>
    <property type="molecule type" value="Genomic_DNA"/>
</dbReference>
<feature type="domain" description="DUF305" evidence="2">
    <location>
        <begin position="51"/>
        <end position="212"/>
    </location>
</feature>
<feature type="region of interest" description="Disordered" evidence="1">
    <location>
        <begin position="24"/>
        <end position="44"/>
    </location>
</feature>
<name>A0A6J7FYF8_9ZZZZ</name>
<gene>
    <name evidence="3" type="ORF">UFOPK3564_00341</name>
</gene>